<feature type="region of interest" description="Disordered" evidence="1">
    <location>
        <begin position="1319"/>
        <end position="1378"/>
    </location>
</feature>
<evidence type="ECO:0000256" key="1">
    <source>
        <dbReference type="SAM" id="MobiDB-lite"/>
    </source>
</evidence>
<feature type="compositionally biased region" description="Low complexity" evidence="1">
    <location>
        <begin position="2196"/>
        <end position="2210"/>
    </location>
</feature>
<sequence>MPSSSSVDVSKVTTASQNNENIKLRSVKEVFLFMHPTVRISRNIRALWFFDRLHKRIKIGLDQYEKSSQIEVVGIVPDDEVDRGDEDEEFVITENTLVTYMSHLYRLHPGFEPFFLCCRVEWVHSTATGYRITATEFGKCDEGFPIPRNPFIAVAGDHVLLQGVILDSDNLEDVLGVVHRKLECFITNLWTFANMQLCNWNADRRRMRYQDDYLTGLFNSETAIVCDSRGYVQPDWALIFMLRMGLIGVQMLPENTQSNIIVITDGVVGMPNAQALTQLLTQLRSFTVSCSFIQLSPPLSDDSVFGNFSSPELLMFLAQATFGTYIYDQKSIVDPEPTQLNTFHRAFLCWSFQRAMASNDFIVELLQAVNTEFVQLSSRDSDRRLYKRLWHETSLENLLYVRLREGYTVAGVKLGRERLVRKSSDGKRYETERKESTYIKVELRLPWKPLVFINYDIKLPWSSQSSSSKRELIEIKVWLEAPFHLLKDFLSTEKFESEQRQNSVDAMKTTMHSIMQADRFLIHIHRFNSDPEYYAIPPEAAEAYGLFYPGPDQSIIPNKEMQMRHPKFVDFWFLVCGMDEGIWQKWVHTHTIRLLLAPEEPLPNNLITGNGQLSVKTSYTKLHDLLRRMTSFTLVQYQAYITFIFGEESKTIPKYFYIVRTSQEGPCVIVKIAFLGGIGAPERKRVEEDLKRQLTIMAINRDLHYTSMNKFPEFRRSFSRTGSNLYSIARKEQLAVTIVTKPLERILIRYRGFPYTYDSIIRLEEETHPAVVRDIVLHNSIAKYLICRRRVWCVPRMFKKPELMPFEAAEYILQAVLQRHMNQGFKIAHCENGVLSLCRQSGRQSIEQFIIFPPSPYMRGYRNNDIPNARKSGYRGQIIEYDHPEYEMFLMTEIWTEPESSCDPEECVIYHLSADIVEKDADLISVLCTFDQLVRACQMHKTACVTFKIKTCNDRTPFEVLNQSVSISHSTFDLCTLLRNSIEKRLMLFPSIGFDDSDPISEKRLNNLVQCLHSEMTSVNDVCLELTEKGGWTDFAEGLEYNFDDTDSLDSKRSRPKTKVGKDYQKIRIYVSRIAPAKLIVSVMLVEVEDILEVTSDQRPAIPVLIYLLDEPVIARRLALTDERPNTRWQVNDFRNQRENVLASLNQQIQDSKSVSEGTIESCWFQPTRAKDDTGMFNAASSFSACCDIIEEKVYSRALVAAVFSSLADGVYVPEDVFYDAMQDRSDHTTLQLAGLSRLQAVVCKHIDHIGENFGFDDDSETEEDKKKCGQSLLNVDYLLQKYNFKPVPQIPTFFYYCPNVDRDRDDAMLNTMVIEAVDSQTDRSSSEHDDFAPCEDEEKNSEEDNSRSEGYEDEESERSDYGSSHDSSFARGTPEDFDEDAESGLRCIESDLPSYCEVCPLFVQFSCTITTLEGSSKNIHINRLPYCIRECFEKCRAKDILGSQITVDMCVFTWTAHLAIRCEYDDPYSYNDYNRMYETTYCYRYEDYSIEKEVENPTSIFDELPERESSIILQLQAGLENMIKSEMLLYLSRLKTENATKANITDIVEFVKGAKSAFLDDFIELNPNCPPFVSILVEEYDCNFVIDWAEGIAMMSTMIDGHVVCANSYHLIALPRRKKECKLYLYCDRVANSSPSYPRITELQYHKFFDNDQQDEWTVDQEKHLEAQDSDECHMFNDFWLVVKAEKRTRKIGVYLCQRHALVNDAAFKEICVIVAGAVRRTNQLVLLERMRRTMIADALLVAPASSESTKDKLDSTSSEDDIEGSPGVPELLSERFTYFENAFFACDIVWHHWFEIHPRLIAPRFNNGIVPNSINAPAAQLALSIGLEQLAIRNRNNLYLLDNEDSVFYLRLHTDTDSFLKTSCSTASKNWVEKNGSSFNNHILLAAYGCNEPKEEITERVREILRKRLDQRVMEEIVFSFAKNSQAHLNIVDVSFIQPPGSEPFNKVYFTIPHLIDDFLGSYAFFLKQLLLTFSITPRIRESSGSSRKSSTTGNSSTFLPYLARTSKADFTRIQDSSAFFLVVKPRASGSGNVGLALIDVSFVKPDGNPKDLPNPPKMSSSVRHIFPATNSKGRTNQANHLSQELTKTRTLTSLSDSKFPGVCSLVQCAIWQVGDVGLEELQEKVRVSVQQALCDVVTEYGLLSLFLCEALPTPFSPGLRSADSQRLSIDSHRHLSGDQTHNSHQPQDFPKRSNSGSASPANPSASNLQRASTATMFPFNGPSLAQKAASVCGEHGTGDDGIVPNGFTKTSVGKLHQKTSYEHPRRRPSGPAPMDCLQTNFVVTMAAWFDHVVKELNKLTTVFKSVRKMDFSLDCDIAASKLVQVIYRELAKVIPLDVLTIYATHEADALKSGRRFQPMSPENIASYEFQDLGRVVNPDNETIDIILVGHERTPYHLRELGSVPAQEPSVRPSHVKIKAEDFQMHMKDINRNIPRKRLLYLVVSGETLTLYMYNYVSKVVEDVQEVVNIAVSWINARSWLLRYIGLQKMGIFHLNSISISKQSSNPFMPLTWMDPRLLIDCDYPKPQHMKLKFPNDFTHIQAQINFRTYRNAEHFFVPKNLDPNSIFYDQTSQMLELRSQLIKSVRNRDYLIEIHHGMLHSGLTKVKEDAFQEFMIRVKDVHFVKTPLLLLKGWRLRIGEIRAAGSRQPAAKLGRKTSVAKSEVSRASARRNNKPKPPRRPSVHCPATVEDEPAIYRIQYMLLRDYINYLRTIGFRVLIVEEEEERRTSCEFIKGELIFHPAVAKTSTIWLFLPLPCGILFCKLFFSKPYFGVHFFTWIRPTEPAPVDEAISLDDSLHNDAEIEELQVQMESYKNYIISKCHVHSFTYDYHLRTISMYLNGNDEYGIFSTGFDAEGFLLDFLKYYKGRPPNARNCLYEDHVKYEQLEVSRCEISDYFLNEKIAIGRKDRWRILRLRARSIPNSDSYMLISQEDEEFLMNPYQLVRVVMLDRSHDHRERSPKNIMLKFYVLLITQESFNPMEDFVIEEMEDPSLGEFKELATFADEEEDEFVMDDELFSSRGDDLMTSSAFERFDPKNPLRRRFCSGDTALMNSRKKKTSMTMMRRRTSTDAQALRMNPGDIMTSSDSDLPNASRRQSKVDFLGADLSPSPSKVSIQRIPPRRHRKSHTRVDRERNSIVVLEQVFYVHYVSPKQHELQGHLEDTVSLCKVALKKWVSDAEWYCRRDKLWTSLFSSVVIPQRSMASSIVLPGRLDFRELTGDPRSSVRQIAQVTNKDMSPNDLENLMNMTTISSLKGEMADLCKLLKNSNSAMVFKYVVEYFGDRCRYFDHVKKCLLIIDPNNVQTVALILRYDPKQEQFELVTMFKDKGLVTDAYADNLKADECRLSHEVSTCLMSFIWVDLLQNPTGSKRGN</sequence>
<feature type="region of interest" description="Disordered" evidence="1">
    <location>
        <begin position="2652"/>
        <end position="2689"/>
    </location>
</feature>
<dbReference type="OrthoDB" id="43547at2759"/>
<reference evidence="2 3" key="2">
    <citation type="journal article" date="2019" name="G3 (Bethesda)">
        <title>Hybrid Assembly of the Genome of the Entomopathogenic Nematode Steinernema carpocapsae Identifies the X-Chromosome.</title>
        <authorList>
            <person name="Serra L."/>
            <person name="Macchietto M."/>
            <person name="Macias-Munoz A."/>
            <person name="McGill C.J."/>
            <person name="Rodriguez I.M."/>
            <person name="Rodriguez B."/>
            <person name="Murad R."/>
            <person name="Mortazavi A."/>
        </authorList>
    </citation>
    <scope>NUCLEOTIDE SEQUENCE [LARGE SCALE GENOMIC DNA]</scope>
    <source>
        <strain evidence="2 3">ALL</strain>
    </source>
</reference>
<evidence type="ECO:0008006" key="4">
    <source>
        <dbReference type="Google" id="ProtNLM"/>
    </source>
</evidence>
<reference evidence="2 3" key="1">
    <citation type="journal article" date="2015" name="Genome Biol.">
        <title>Comparative genomics of Steinernema reveals deeply conserved gene regulatory networks.</title>
        <authorList>
            <person name="Dillman A.R."/>
            <person name="Macchietto M."/>
            <person name="Porter C.F."/>
            <person name="Rogers A."/>
            <person name="Williams B."/>
            <person name="Antoshechkin I."/>
            <person name="Lee M.M."/>
            <person name="Goodwin Z."/>
            <person name="Lu X."/>
            <person name="Lewis E.E."/>
            <person name="Goodrich-Blair H."/>
            <person name="Stock S.P."/>
            <person name="Adams B.J."/>
            <person name="Sternberg P.W."/>
            <person name="Mortazavi A."/>
        </authorList>
    </citation>
    <scope>NUCLEOTIDE SEQUENCE [LARGE SCALE GENOMIC DNA]</scope>
    <source>
        <strain evidence="2 3">ALL</strain>
    </source>
</reference>
<feature type="compositionally biased region" description="Polar residues" evidence="1">
    <location>
        <begin position="2180"/>
        <end position="2189"/>
    </location>
</feature>
<evidence type="ECO:0000313" key="3">
    <source>
        <dbReference type="Proteomes" id="UP000298663"/>
    </source>
</evidence>
<evidence type="ECO:0000313" key="2">
    <source>
        <dbReference type="EMBL" id="TMS34496.1"/>
    </source>
</evidence>
<feature type="compositionally biased region" description="Acidic residues" evidence="1">
    <location>
        <begin position="1333"/>
        <end position="1342"/>
    </location>
</feature>
<dbReference type="STRING" id="34508.A0A4U8UNH9"/>
<protein>
    <recommendedName>
        <fullName evidence="4">Protein SZT2</fullName>
    </recommendedName>
</protein>
<dbReference type="EMBL" id="AZBU02000001">
    <property type="protein sequence ID" value="TMS34496.1"/>
    <property type="molecule type" value="Genomic_DNA"/>
</dbReference>
<feature type="region of interest" description="Disordered" evidence="1">
    <location>
        <begin position="3111"/>
        <end position="3133"/>
    </location>
</feature>
<dbReference type="GO" id="GO:0005777">
    <property type="term" value="C:peroxisome"/>
    <property type="evidence" value="ECO:0007669"/>
    <property type="project" value="InterPro"/>
</dbReference>
<dbReference type="Proteomes" id="UP000298663">
    <property type="component" value="Unassembled WGS sequence"/>
</dbReference>
<feature type="compositionally biased region" description="Basic and acidic residues" evidence="1">
    <location>
        <begin position="1321"/>
        <end position="1332"/>
    </location>
</feature>
<keyword evidence="3" id="KW-1185">Reference proteome</keyword>
<organism evidence="2 3">
    <name type="scientific">Steinernema carpocapsae</name>
    <name type="common">Entomopathogenic nematode</name>
    <dbReference type="NCBI Taxonomy" id="34508"/>
    <lineage>
        <taxon>Eukaryota</taxon>
        <taxon>Metazoa</taxon>
        <taxon>Ecdysozoa</taxon>
        <taxon>Nematoda</taxon>
        <taxon>Chromadorea</taxon>
        <taxon>Rhabditida</taxon>
        <taxon>Tylenchina</taxon>
        <taxon>Panagrolaimomorpha</taxon>
        <taxon>Strongyloidoidea</taxon>
        <taxon>Steinernematidae</taxon>
        <taxon>Steinernema</taxon>
    </lineage>
</organism>
<comment type="caution">
    <text evidence="2">The sequence shown here is derived from an EMBL/GenBank/DDBJ whole genome shotgun (WGS) entry which is preliminary data.</text>
</comment>
<dbReference type="InterPro" id="IPR033228">
    <property type="entry name" value="SZT2"/>
</dbReference>
<feature type="region of interest" description="Disordered" evidence="1">
    <location>
        <begin position="2177"/>
        <end position="2212"/>
    </location>
</feature>
<gene>
    <name evidence="2" type="ORF">L596_002078</name>
</gene>
<proteinExistence type="predicted"/>
<feature type="compositionally biased region" description="Basic residues" evidence="1">
    <location>
        <begin position="2671"/>
        <end position="2685"/>
    </location>
</feature>
<name>A0A4U8UNH9_STECR</name>
<dbReference type="PANTHER" id="PTHR14918:SF3">
    <property type="entry name" value="KICSTOR COMPLEX PROTEIN SZT2"/>
    <property type="match status" value="1"/>
</dbReference>
<dbReference type="PANTHER" id="PTHR14918">
    <property type="entry name" value="KICSTOR COMPLEX PROTEIN SZT2"/>
    <property type="match status" value="1"/>
</dbReference>
<accession>A0A4U8UNH9</accession>